<accession>A0A2P2PFM2</accession>
<feature type="region of interest" description="Disordered" evidence="1">
    <location>
        <begin position="1"/>
        <end position="22"/>
    </location>
</feature>
<evidence type="ECO:0000256" key="1">
    <source>
        <dbReference type="SAM" id="MobiDB-lite"/>
    </source>
</evidence>
<sequence length="64" mass="7225">MTRKIFSRVGITPPNNNPAKDLKEIRTFPHGTMHKTNKTIVHLLQPGSRKSQIVVIGNIGRRHS</sequence>
<protein>
    <submittedName>
        <fullName evidence="2">Uncharacterized protein</fullName>
    </submittedName>
</protein>
<dbReference type="EMBL" id="GGEC01073008">
    <property type="protein sequence ID" value="MBX53492.1"/>
    <property type="molecule type" value="Transcribed_RNA"/>
</dbReference>
<proteinExistence type="predicted"/>
<dbReference type="AlphaFoldDB" id="A0A2P2PFM2"/>
<organism evidence="2">
    <name type="scientific">Rhizophora mucronata</name>
    <name type="common">Asiatic mangrove</name>
    <dbReference type="NCBI Taxonomy" id="61149"/>
    <lineage>
        <taxon>Eukaryota</taxon>
        <taxon>Viridiplantae</taxon>
        <taxon>Streptophyta</taxon>
        <taxon>Embryophyta</taxon>
        <taxon>Tracheophyta</taxon>
        <taxon>Spermatophyta</taxon>
        <taxon>Magnoliopsida</taxon>
        <taxon>eudicotyledons</taxon>
        <taxon>Gunneridae</taxon>
        <taxon>Pentapetalae</taxon>
        <taxon>rosids</taxon>
        <taxon>fabids</taxon>
        <taxon>Malpighiales</taxon>
        <taxon>Rhizophoraceae</taxon>
        <taxon>Rhizophora</taxon>
    </lineage>
</organism>
<name>A0A2P2PFM2_RHIMU</name>
<evidence type="ECO:0000313" key="2">
    <source>
        <dbReference type="EMBL" id="MBX53492.1"/>
    </source>
</evidence>
<reference evidence="2" key="1">
    <citation type="submission" date="2018-02" db="EMBL/GenBank/DDBJ databases">
        <title>Rhizophora mucronata_Transcriptome.</title>
        <authorList>
            <person name="Meera S.P."/>
            <person name="Sreeshan A."/>
            <person name="Augustine A."/>
        </authorList>
    </citation>
    <scope>NUCLEOTIDE SEQUENCE</scope>
    <source>
        <tissue evidence="2">Leaf</tissue>
    </source>
</reference>